<evidence type="ECO:0000256" key="2">
    <source>
        <dbReference type="ARBA" id="ARBA00010212"/>
    </source>
</evidence>
<evidence type="ECO:0000256" key="9">
    <source>
        <dbReference type="ARBA" id="ARBA00023136"/>
    </source>
</evidence>
<evidence type="ECO:0000256" key="1">
    <source>
        <dbReference type="ARBA" id="ARBA00004651"/>
    </source>
</evidence>
<dbReference type="Gene3D" id="3.30.70.1350">
    <property type="entry name" value="Cation efflux protein, cytoplasmic domain"/>
    <property type="match status" value="1"/>
</dbReference>
<accession>A0A0A7EHS7</accession>
<evidence type="ECO:0000313" key="14">
    <source>
        <dbReference type="Proteomes" id="UP000030341"/>
    </source>
</evidence>
<comment type="similarity">
    <text evidence="2">Belongs to the cation diffusion facilitator (CDF) transporter (TC 2.A.4) family. FieF subfamily.</text>
</comment>
<dbReference type="GO" id="GO:0006882">
    <property type="term" value="P:intracellular zinc ion homeostasis"/>
    <property type="evidence" value="ECO:0007669"/>
    <property type="project" value="TreeGrafter"/>
</dbReference>
<keyword evidence="3" id="KW-0813">Transport</keyword>
<keyword evidence="4" id="KW-1003">Cell membrane</keyword>
<feature type="domain" description="Cation efflux protein transmembrane" evidence="11">
    <location>
        <begin position="17"/>
        <end position="207"/>
    </location>
</feature>
<dbReference type="InterPro" id="IPR027470">
    <property type="entry name" value="Cation_efflux_CTD"/>
</dbReference>
<dbReference type="EMBL" id="CP009888">
    <property type="protein sequence ID" value="AIY66093.1"/>
    <property type="molecule type" value="Genomic_DNA"/>
</dbReference>
<reference evidence="13 14" key="1">
    <citation type="submission" date="2014-11" db="EMBL/GenBank/DDBJ databases">
        <title>Complete Genome Sequence of Pseudoalteromonas sp. Strain OCN003 Isolated from Kaneohe Bay, Oahu, Hawaii.</title>
        <authorList>
            <person name="Beurmann S."/>
            <person name="Videau P."/>
            <person name="Ushijima B."/>
            <person name="Smith A.M."/>
            <person name="Aeby G.S."/>
            <person name="Callahan S.M."/>
            <person name="Belcaid M."/>
        </authorList>
    </citation>
    <scope>NUCLEOTIDE SEQUENCE [LARGE SCALE GENOMIC DNA]</scope>
    <source>
        <strain evidence="13 14">OCN003</strain>
    </source>
</reference>
<evidence type="ECO:0000313" key="13">
    <source>
        <dbReference type="EMBL" id="AIY66093.1"/>
    </source>
</evidence>
<gene>
    <name evidence="13" type="primary">fieF</name>
    <name evidence="13" type="ORF">OM33_13940</name>
</gene>
<dbReference type="eggNOG" id="COG0053">
    <property type="taxonomic scope" value="Bacteria"/>
</dbReference>
<dbReference type="RefSeq" id="WP_038642583.1">
    <property type="nucleotide sequence ID" value="NZ_CP009888.1"/>
</dbReference>
<dbReference type="Pfam" id="PF16916">
    <property type="entry name" value="ZT_dimer"/>
    <property type="match status" value="1"/>
</dbReference>
<keyword evidence="7" id="KW-0864">Zinc transport</keyword>
<protein>
    <submittedName>
        <fullName evidence="13">Ferrous iron transporter</fullName>
    </submittedName>
</protein>
<organism evidence="13 14">
    <name type="scientific">Pseudoalteromonas piratica</name>
    <dbReference type="NCBI Taxonomy" id="1348114"/>
    <lineage>
        <taxon>Bacteria</taxon>
        <taxon>Pseudomonadati</taxon>
        <taxon>Pseudomonadota</taxon>
        <taxon>Gammaproteobacteria</taxon>
        <taxon>Alteromonadales</taxon>
        <taxon>Pseudoalteromonadaceae</taxon>
        <taxon>Pseudoalteromonas</taxon>
    </lineage>
</organism>
<feature type="transmembrane region" description="Helical" evidence="10">
    <location>
        <begin position="159"/>
        <end position="176"/>
    </location>
</feature>
<dbReference type="Pfam" id="PF01545">
    <property type="entry name" value="Cation_efflux"/>
    <property type="match status" value="1"/>
</dbReference>
<evidence type="ECO:0000256" key="7">
    <source>
        <dbReference type="ARBA" id="ARBA00022906"/>
    </source>
</evidence>
<feature type="transmembrane region" description="Helical" evidence="10">
    <location>
        <begin position="12"/>
        <end position="33"/>
    </location>
</feature>
<keyword evidence="6 10" id="KW-0812">Transmembrane</keyword>
<keyword evidence="7" id="KW-0862">Zinc</keyword>
<evidence type="ECO:0000256" key="6">
    <source>
        <dbReference type="ARBA" id="ARBA00022692"/>
    </source>
</evidence>
<evidence type="ECO:0000256" key="3">
    <source>
        <dbReference type="ARBA" id="ARBA00022448"/>
    </source>
</evidence>
<dbReference type="PANTHER" id="PTHR43840:SF41">
    <property type="entry name" value="CATION-EFFLUX PUMP FIEF"/>
    <property type="match status" value="1"/>
</dbReference>
<dbReference type="SUPFAM" id="SSF160240">
    <property type="entry name" value="Cation efflux protein cytoplasmic domain-like"/>
    <property type="match status" value="1"/>
</dbReference>
<dbReference type="GO" id="GO:0015093">
    <property type="term" value="F:ferrous iron transmembrane transporter activity"/>
    <property type="evidence" value="ECO:0007669"/>
    <property type="project" value="TreeGrafter"/>
</dbReference>
<feature type="transmembrane region" description="Helical" evidence="10">
    <location>
        <begin position="82"/>
        <end position="103"/>
    </location>
</feature>
<evidence type="ECO:0000259" key="11">
    <source>
        <dbReference type="Pfam" id="PF01545"/>
    </source>
</evidence>
<dbReference type="NCBIfam" id="TIGR01297">
    <property type="entry name" value="CDF"/>
    <property type="match status" value="1"/>
</dbReference>
<feature type="transmembrane region" description="Helical" evidence="10">
    <location>
        <begin position="115"/>
        <end position="138"/>
    </location>
</feature>
<dbReference type="STRING" id="1348114.OM33_13940"/>
<keyword evidence="5" id="KW-0410">Iron transport</keyword>
<evidence type="ECO:0000256" key="4">
    <source>
        <dbReference type="ARBA" id="ARBA00022475"/>
    </source>
</evidence>
<feature type="domain" description="Cation efflux protein cytoplasmic" evidence="12">
    <location>
        <begin position="211"/>
        <end position="288"/>
    </location>
</feature>
<dbReference type="GO" id="GO:0015086">
    <property type="term" value="F:cadmium ion transmembrane transporter activity"/>
    <property type="evidence" value="ECO:0007669"/>
    <property type="project" value="TreeGrafter"/>
</dbReference>
<evidence type="ECO:0000256" key="8">
    <source>
        <dbReference type="ARBA" id="ARBA00022989"/>
    </source>
</evidence>
<dbReference type="InterPro" id="IPR027469">
    <property type="entry name" value="Cation_efflux_TMD_sf"/>
</dbReference>
<dbReference type="InterPro" id="IPR058533">
    <property type="entry name" value="Cation_efflux_TM"/>
</dbReference>
<keyword evidence="8 10" id="KW-1133">Transmembrane helix</keyword>
<dbReference type="InterPro" id="IPR036837">
    <property type="entry name" value="Cation_efflux_CTD_sf"/>
</dbReference>
<proteinExistence type="inferred from homology"/>
<evidence type="ECO:0000256" key="5">
    <source>
        <dbReference type="ARBA" id="ARBA00022496"/>
    </source>
</evidence>
<dbReference type="GO" id="GO:0015341">
    <property type="term" value="F:zinc efflux antiporter activity"/>
    <property type="evidence" value="ECO:0007669"/>
    <property type="project" value="TreeGrafter"/>
</dbReference>
<dbReference type="InterPro" id="IPR050291">
    <property type="entry name" value="CDF_Transporter"/>
</dbReference>
<dbReference type="OrthoDB" id="9806522at2"/>
<dbReference type="InterPro" id="IPR002524">
    <property type="entry name" value="Cation_efflux"/>
</dbReference>
<name>A0A0A7EHS7_9GAMM</name>
<feature type="transmembrane region" description="Helical" evidence="10">
    <location>
        <begin position="39"/>
        <end position="61"/>
    </location>
</feature>
<dbReference type="AlphaFoldDB" id="A0A0A7EHS7"/>
<comment type="subcellular location">
    <subcellularLocation>
        <location evidence="1">Cell membrane</location>
        <topology evidence="1">Multi-pass membrane protein</topology>
    </subcellularLocation>
</comment>
<dbReference type="HOGENOM" id="CLU_013430_3_0_6"/>
<dbReference type="KEGG" id="pseo:OM33_13940"/>
<evidence type="ECO:0000259" key="12">
    <source>
        <dbReference type="Pfam" id="PF16916"/>
    </source>
</evidence>
<dbReference type="FunFam" id="3.30.70.1350:FF:000002">
    <property type="entry name" value="Ferrous-iron efflux pump FieF"/>
    <property type="match status" value="1"/>
</dbReference>
<dbReference type="Gene3D" id="1.20.1510.10">
    <property type="entry name" value="Cation efflux protein transmembrane domain"/>
    <property type="match status" value="1"/>
</dbReference>
<keyword evidence="14" id="KW-1185">Reference proteome</keyword>
<dbReference type="GO" id="GO:0005886">
    <property type="term" value="C:plasma membrane"/>
    <property type="evidence" value="ECO:0007669"/>
    <property type="project" value="UniProtKB-SubCell"/>
</dbReference>
<dbReference type="SUPFAM" id="SSF161111">
    <property type="entry name" value="Cation efflux protein transmembrane domain-like"/>
    <property type="match status" value="1"/>
</dbReference>
<keyword evidence="7" id="KW-0406">Ion transport</keyword>
<keyword evidence="9 10" id="KW-0472">Membrane</keyword>
<keyword evidence="5" id="KW-0408">Iron</keyword>
<evidence type="ECO:0000256" key="10">
    <source>
        <dbReference type="SAM" id="Phobius"/>
    </source>
</evidence>
<sequence>MKEKDYAYWVKLSSSLTLVLASTMVAAKFWAWLSTGSTTMLGSLTDSLLDITASAINFWVLRIALVPADDDHRFGHGKAESLVGLGQAAFIAGSACLLAFYGIERLLNPVTSEAVMTGVAVSIYAVFCTLLIIAVQQWALRQTKSVAIKADSVHYKGDLLLNLSVIVALVLANMGWVYSDGIFTLLISGYLFYNAFDVARESTDYLMDKELDDEVKNDIETAILAHNEVLGFHDLRTRQSGPTKFIQLHLELDSKLTLAHAHRISEEVETSLHRIIEGEVDVLIHKDPF</sequence>
<dbReference type="Proteomes" id="UP000030341">
    <property type="component" value="Chromosome 1"/>
</dbReference>
<dbReference type="PANTHER" id="PTHR43840">
    <property type="entry name" value="MITOCHONDRIAL METAL TRANSPORTER 1-RELATED"/>
    <property type="match status" value="1"/>
</dbReference>